<accession>A0ACC3DXW8</accession>
<organism evidence="1 2">
    <name type="scientific">Coniosporium uncinatum</name>
    <dbReference type="NCBI Taxonomy" id="93489"/>
    <lineage>
        <taxon>Eukaryota</taxon>
        <taxon>Fungi</taxon>
        <taxon>Dikarya</taxon>
        <taxon>Ascomycota</taxon>
        <taxon>Pezizomycotina</taxon>
        <taxon>Dothideomycetes</taxon>
        <taxon>Dothideomycetes incertae sedis</taxon>
        <taxon>Coniosporium</taxon>
    </lineage>
</organism>
<dbReference type="EMBL" id="JAWDJW010000092">
    <property type="protein sequence ID" value="KAK3081686.1"/>
    <property type="molecule type" value="Genomic_DNA"/>
</dbReference>
<comment type="caution">
    <text evidence="1">The sequence shown here is derived from an EMBL/GenBank/DDBJ whole genome shotgun (WGS) entry which is preliminary data.</text>
</comment>
<reference evidence="1" key="1">
    <citation type="submission" date="2024-09" db="EMBL/GenBank/DDBJ databases">
        <title>Black Yeasts Isolated from many extreme environments.</title>
        <authorList>
            <person name="Coleine C."/>
            <person name="Stajich J.E."/>
            <person name="Selbmann L."/>
        </authorList>
    </citation>
    <scope>NUCLEOTIDE SEQUENCE</scope>
    <source>
        <strain evidence="1">CCFEE 5737</strain>
    </source>
</reference>
<evidence type="ECO:0000313" key="1">
    <source>
        <dbReference type="EMBL" id="KAK3081686.1"/>
    </source>
</evidence>
<protein>
    <submittedName>
        <fullName evidence="1">Uncharacterized protein</fullName>
    </submittedName>
</protein>
<dbReference type="Proteomes" id="UP001186974">
    <property type="component" value="Unassembled WGS sequence"/>
</dbReference>
<evidence type="ECO:0000313" key="2">
    <source>
        <dbReference type="Proteomes" id="UP001186974"/>
    </source>
</evidence>
<keyword evidence="2" id="KW-1185">Reference proteome</keyword>
<name>A0ACC3DXW8_9PEZI</name>
<gene>
    <name evidence="1" type="ORF">LTS18_003901</name>
</gene>
<proteinExistence type="predicted"/>
<sequence length="384" mass="43553">MVELLPTPKQTPLPVKTWPTLKPSTSETPHRMLPNLRRAQSLVTPPLSPETSQFTASMVSSTVSATANVSDLPKSPSEQQILPLSKNPSLDNGLPLANGSSPPTSSQSQPNWKRIGYRIFSRFIASEQAFFMVRRFGALNARVALALQDEITQLEDRLNWLDEYDVDHVPDKDYNNGTFRDDLNEKRKALMQQEIPKKLMEYNSFINSCAQLFNRPTVREQDRHEVEKFLKVTHPRAIDDLESGYIDRHEDLVAVHPKELSWFRTVLEWTFVLRLPVFRRQPEELQKYDELRQGDVIWPNDKRLERFCSTVIAIVGLGMLIGPLWILNFVTNTEERLGVITGFIALFFVLVAVATNARVFESLAAAAAYSAVLMVFLQMGTGPG</sequence>